<evidence type="ECO:0000256" key="6">
    <source>
        <dbReference type="SAM" id="MobiDB-lite"/>
    </source>
</evidence>
<comment type="subcellular location">
    <subcellularLocation>
        <location evidence="1">Membrane</location>
        <topology evidence="1">Multi-pass membrane protein</topology>
    </subcellularLocation>
</comment>
<dbReference type="Pfam" id="PF07690">
    <property type="entry name" value="MFS_1"/>
    <property type="match status" value="1"/>
</dbReference>
<dbReference type="GO" id="GO:0022857">
    <property type="term" value="F:transmembrane transporter activity"/>
    <property type="evidence" value="ECO:0007669"/>
    <property type="project" value="InterPro"/>
</dbReference>
<feature type="transmembrane region" description="Helical" evidence="7">
    <location>
        <begin position="560"/>
        <end position="581"/>
    </location>
</feature>
<dbReference type="eggNOG" id="KOG0255">
    <property type="taxonomic scope" value="Eukaryota"/>
</dbReference>
<accession>A0A010S6E6</accession>
<keyword evidence="10" id="KW-1185">Reference proteome</keyword>
<dbReference type="OrthoDB" id="5215911at2759"/>
<feature type="transmembrane region" description="Helical" evidence="7">
    <location>
        <begin position="723"/>
        <end position="743"/>
    </location>
</feature>
<gene>
    <name evidence="9" type="ORF">CFIO01_00036</name>
</gene>
<dbReference type="InterPro" id="IPR001810">
    <property type="entry name" value="F-box_dom"/>
</dbReference>
<dbReference type="InterPro" id="IPR011701">
    <property type="entry name" value="MFS"/>
</dbReference>
<name>A0A010S6E6_9PEZI</name>
<feature type="transmembrane region" description="Helical" evidence="7">
    <location>
        <begin position="470"/>
        <end position="489"/>
    </location>
</feature>
<feature type="transmembrane region" description="Helical" evidence="7">
    <location>
        <begin position="531"/>
        <end position="554"/>
    </location>
</feature>
<evidence type="ECO:0000256" key="1">
    <source>
        <dbReference type="ARBA" id="ARBA00004141"/>
    </source>
</evidence>
<keyword evidence="5 7" id="KW-0472">Membrane</keyword>
<feature type="region of interest" description="Disordered" evidence="6">
    <location>
        <begin position="308"/>
        <end position="395"/>
    </location>
</feature>
<feature type="compositionally biased region" description="Polar residues" evidence="6">
    <location>
        <begin position="353"/>
        <end position="368"/>
    </location>
</feature>
<feature type="domain" description="F-box" evidence="8">
    <location>
        <begin position="7"/>
        <end position="56"/>
    </location>
</feature>
<dbReference type="GO" id="GO:0016020">
    <property type="term" value="C:membrane"/>
    <property type="evidence" value="ECO:0007669"/>
    <property type="project" value="UniProtKB-SubCell"/>
</dbReference>
<evidence type="ECO:0000313" key="9">
    <source>
        <dbReference type="EMBL" id="EXF86339.1"/>
    </source>
</evidence>
<dbReference type="AlphaFoldDB" id="A0A010S6E6"/>
<sequence>MSDLTLTTPIDTLPNELLIAILSTFESRELLPLTTVDRRFNATATTILQHRLLHTAKMEGHEVMLESYHPSVRNSTPSMTCRFAGVDFLGYQWTGEEDMDLRDLSHLYSHFRPVVSEETRRMRRVFGRRMLGAPLEQEIGDQPVVQELILDDGELFSQLCTATSLVKSSPNPGLLASHSNIENGVVRVWRHWLAKAAARTAICPAGQSPIDESTILWADATKNVGLRFSVTDITKERLPVYHGLDEDAPVAYSLHYQELLVRTSQVLLAMEKSAVQEVVDSVFISTGAGLHMCDNEPRLEIQQSGMMERDMEKGEFDPARPEESHVAPEKAPRRMSFARPPPPPPKDEPARPMTSSTKRLSFSTTMSQRKIKYGTGRHSQTELSPQPNDDPEDPLNWPQWKKELNFIALLMTVGLIGGMKTAYMSVNSVLAVRFNVSYTAVASLTAVPLVLSAFTGLFSLAVSKIWGKRPVYLVSVVLIFIGAIWNMRAGNSFGQCMGARVFQGLGWGAFDTLVLGSIQDTYFEHERSARITVYHVLLISTTWGAPLFGGLASFNAGRFTIQFDIINAFQIIAIPLILFGAPETAYDRWSSGSVAQTPASGVSWMSKPPKPLGKPSVEEVKAYLRAMKPLSFSGMTDVRTLLQAPRAFVAPTTLLLFVITFIPYCALWSLTESLSLLFFPMPWMLRENSIGSLMAAPFIFSILTATGLAVYQKRHVGYSPYHTFCTLAGGTVLAATGILAFGLKTHAFMSEVADEDPASVFKLDGVGAHLSFPLLSFLLGFLAAGVTVVDTAIRPIIWRSTQFTSSNMNVCLRNVADMNAGVACWRNLFAGIFVMTIPNAIVMWAGLKSTVIGLGVAQILVAIAVCCTWWLYDEQVRRMDGHVMGLVDLRSRLDSSDI</sequence>
<feature type="transmembrane region" description="Helical" evidence="7">
    <location>
        <begin position="648"/>
        <end position="670"/>
    </location>
</feature>
<feature type="transmembrane region" description="Helical" evidence="7">
    <location>
        <begin position="770"/>
        <end position="793"/>
    </location>
</feature>
<evidence type="ECO:0000256" key="5">
    <source>
        <dbReference type="ARBA" id="ARBA00023136"/>
    </source>
</evidence>
<dbReference type="Gene3D" id="1.20.1250.20">
    <property type="entry name" value="MFS general substrate transporter like domains"/>
    <property type="match status" value="1"/>
</dbReference>
<evidence type="ECO:0000256" key="4">
    <source>
        <dbReference type="ARBA" id="ARBA00022989"/>
    </source>
</evidence>
<organism evidence="9 10">
    <name type="scientific">Colletotrichum fioriniae PJ7</name>
    <dbReference type="NCBI Taxonomy" id="1445577"/>
    <lineage>
        <taxon>Eukaryota</taxon>
        <taxon>Fungi</taxon>
        <taxon>Dikarya</taxon>
        <taxon>Ascomycota</taxon>
        <taxon>Pezizomycotina</taxon>
        <taxon>Sordariomycetes</taxon>
        <taxon>Hypocreomycetidae</taxon>
        <taxon>Glomerellales</taxon>
        <taxon>Glomerellaceae</taxon>
        <taxon>Colletotrichum</taxon>
        <taxon>Colletotrichum acutatum species complex</taxon>
    </lineage>
</organism>
<evidence type="ECO:0000313" key="10">
    <source>
        <dbReference type="Proteomes" id="UP000020467"/>
    </source>
</evidence>
<feature type="transmembrane region" description="Helical" evidence="7">
    <location>
        <begin position="436"/>
        <end position="458"/>
    </location>
</feature>
<dbReference type="PANTHER" id="PTHR23502:SF68">
    <property type="entry name" value="MULTIDRUG TRANSPORTER, PUTATIVE (AFU_ORTHOLOGUE AFUA_3G01120)-RELATED"/>
    <property type="match status" value="1"/>
</dbReference>
<evidence type="ECO:0000256" key="2">
    <source>
        <dbReference type="ARBA" id="ARBA00008335"/>
    </source>
</evidence>
<proteinExistence type="inferred from homology"/>
<protein>
    <submittedName>
        <fullName evidence="9">Major facilitator superfamily transporter</fullName>
    </submittedName>
</protein>
<reference evidence="9 10" key="1">
    <citation type="submission" date="2014-02" db="EMBL/GenBank/DDBJ databases">
        <title>The genome sequence of Colletotrichum fioriniae PJ7.</title>
        <authorList>
            <person name="Baroncelli R."/>
            <person name="Thon M.R."/>
        </authorList>
    </citation>
    <scope>NUCLEOTIDE SEQUENCE [LARGE SCALE GENOMIC DNA]</scope>
    <source>
        <strain evidence="9 10">PJ7</strain>
    </source>
</reference>
<feature type="transmembrane region" description="Helical" evidence="7">
    <location>
        <begin position="404"/>
        <end position="424"/>
    </location>
</feature>
<dbReference type="SUPFAM" id="SSF103473">
    <property type="entry name" value="MFS general substrate transporter"/>
    <property type="match status" value="1"/>
</dbReference>
<dbReference type="PROSITE" id="PS50181">
    <property type="entry name" value="FBOX"/>
    <property type="match status" value="1"/>
</dbReference>
<dbReference type="EMBL" id="JARH01000012">
    <property type="protein sequence ID" value="EXF86339.1"/>
    <property type="molecule type" value="Genomic_DNA"/>
</dbReference>
<evidence type="ECO:0000256" key="7">
    <source>
        <dbReference type="SAM" id="Phobius"/>
    </source>
</evidence>
<dbReference type="Proteomes" id="UP000020467">
    <property type="component" value="Unassembled WGS sequence"/>
</dbReference>
<dbReference type="KEGG" id="cfj:CFIO01_00036"/>
<feature type="transmembrane region" description="Helical" evidence="7">
    <location>
        <begin position="851"/>
        <end position="872"/>
    </location>
</feature>
<dbReference type="PANTHER" id="PTHR23502">
    <property type="entry name" value="MAJOR FACILITATOR SUPERFAMILY"/>
    <property type="match status" value="1"/>
</dbReference>
<evidence type="ECO:0000256" key="3">
    <source>
        <dbReference type="ARBA" id="ARBA00022692"/>
    </source>
</evidence>
<comment type="similarity">
    <text evidence="2">Belongs to the major facilitator superfamily.</text>
</comment>
<keyword evidence="4 7" id="KW-1133">Transmembrane helix</keyword>
<feature type="transmembrane region" description="Helical" evidence="7">
    <location>
        <begin position="828"/>
        <end position="845"/>
    </location>
</feature>
<dbReference type="HOGENOM" id="CLU_322361_0_0_1"/>
<feature type="transmembrane region" description="Helical" evidence="7">
    <location>
        <begin position="690"/>
        <end position="711"/>
    </location>
</feature>
<feature type="compositionally biased region" description="Basic and acidic residues" evidence="6">
    <location>
        <begin position="308"/>
        <end position="332"/>
    </location>
</feature>
<comment type="caution">
    <text evidence="9">The sequence shown here is derived from an EMBL/GenBank/DDBJ whole genome shotgun (WGS) entry which is preliminary data.</text>
</comment>
<keyword evidence="3 7" id="KW-0812">Transmembrane</keyword>
<feature type="transmembrane region" description="Helical" evidence="7">
    <location>
        <begin position="501"/>
        <end position="519"/>
    </location>
</feature>
<evidence type="ECO:0000259" key="8">
    <source>
        <dbReference type="PROSITE" id="PS50181"/>
    </source>
</evidence>
<feature type="compositionally biased region" description="Polar residues" evidence="6">
    <location>
        <begin position="377"/>
        <end position="387"/>
    </location>
</feature>
<dbReference type="InterPro" id="IPR036259">
    <property type="entry name" value="MFS_trans_sf"/>
</dbReference>